<name>A0A5C3M186_9AGAR</name>
<reference evidence="1 2" key="1">
    <citation type="journal article" date="2019" name="Nat. Ecol. Evol.">
        <title>Megaphylogeny resolves global patterns of mushroom evolution.</title>
        <authorList>
            <person name="Varga T."/>
            <person name="Krizsan K."/>
            <person name="Foldi C."/>
            <person name="Dima B."/>
            <person name="Sanchez-Garcia M."/>
            <person name="Sanchez-Ramirez S."/>
            <person name="Szollosi G.J."/>
            <person name="Szarkandi J.G."/>
            <person name="Papp V."/>
            <person name="Albert L."/>
            <person name="Andreopoulos W."/>
            <person name="Angelini C."/>
            <person name="Antonin V."/>
            <person name="Barry K.W."/>
            <person name="Bougher N.L."/>
            <person name="Buchanan P."/>
            <person name="Buyck B."/>
            <person name="Bense V."/>
            <person name="Catcheside P."/>
            <person name="Chovatia M."/>
            <person name="Cooper J."/>
            <person name="Damon W."/>
            <person name="Desjardin D."/>
            <person name="Finy P."/>
            <person name="Geml J."/>
            <person name="Haridas S."/>
            <person name="Hughes K."/>
            <person name="Justo A."/>
            <person name="Karasinski D."/>
            <person name="Kautmanova I."/>
            <person name="Kiss B."/>
            <person name="Kocsube S."/>
            <person name="Kotiranta H."/>
            <person name="LaButti K.M."/>
            <person name="Lechner B.E."/>
            <person name="Liimatainen K."/>
            <person name="Lipzen A."/>
            <person name="Lukacs Z."/>
            <person name="Mihaltcheva S."/>
            <person name="Morgado L.N."/>
            <person name="Niskanen T."/>
            <person name="Noordeloos M.E."/>
            <person name="Ohm R.A."/>
            <person name="Ortiz-Santana B."/>
            <person name="Ovrebo C."/>
            <person name="Racz N."/>
            <person name="Riley R."/>
            <person name="Savchenko A."/>
            <person name="Shiryaev A."/>
            <person name="Soop K."/>
            <person name="Spirin V."/>
            <person name="Szebenyi C."/>
            <person name="Tomsovsky M."/>
            <person name="Tulloss R.E."/>
            <person name="Uehling J."/>
            <person name="Grigoriev I.V."/>
            <person name="Vagvolgyi C."/>
            <person name="Papp T."/>
            <person name="Martin F.M."/>
            <person name="Miettinen O."/>
            <person name="Hibbett D.S."/>
            <person name="Nagy L.G."/>
        </authorList>
    </citation>
    <scope>NUCLEOTIDE SEQUENCE [LARGE SCALE GENOMIC DNA]</scope>
    <source>
        <strain evidence="1 2">CBS 166.37</strain>
    </source>
</reference>
<gene>
    <name evidence="1" type="ORF">BDQ12DRAFT_70669</name>
</gene>
<dbReference type="SUPFAM" id="SSF52540">
    <property type="entry name" value="P-loop containing nucleoside triphosphate hydrolases"/>
    <property type="match status" value="1"/>
</dbReference>
<dbReference type="EMBL" id="ML213600">
    <property type="protein sequence ID" value="TFK39144.1"/>
    <property type="molecule type" value="Genomic_DNA"/>
</dbReference>
<dbReference type="Proteomes" id="UP000308652">
    <property type="component" value="Unassembled WGS sequence"/>
</dbReference>
<dbReference type="AlphaFoldDB" id="A0A5C3M186"/>
<dbReference type="InterPro" id="IPR027417">
    <property type="entry name" value="P-loop_NTPase"/>
</dbReference>
<evidence type="ECO:0000313" key="1">
    <source>
        <dbReference type="EMBL" id="TFK39144.1"/>
    </source>
</evidence>
<evidence type="ECO:0000313" key="2">
    <source>
        <dbReference type="Proteomes" id="UP000308652"/>
    </source>
</evidence>
<dbReference type="OrthoDB" id="1658288at2759"/>
<evidence type="ECO:0008006" key="3">
    <source>
        <dbReference type="Google" id="ProtNLM"/>
    </source>
</evidence>
<dbReference type="Gene3D" id="3.40.50.300">
    <property type="entry name" value="P-loop containing nucleotide triphosphate hydrolases"/>
    <property type="match status" value="1"/>
</dbReference>
<keyword evidence="2" id="KW-1185">Reference proteome</keyword>
<protein>
    <recommendedName>
        <fullName evidence="3">P-loop containing nucleoside triphosphate hydrolase protein</fullName>
    </recommendedName>
</protein>
<sequence>MSATNMFQNAHGVSICNTTINNAGGDQYVINQPAKIILKPHSSALFTGQQAHLDKLKDYFSTRTENDVSPQHFFVLCGMSGVEKTQIALKFTEETAKQYSYIFSVDSTDKDTISAIMKKLSFIPEAWNAAVDNNTEPVLNLIGSLSKPWLLLFDNANGDPSVVEKSLPPNDIVTELCCLPLD</sequence>
<accession>A0A5C3M186</accession>
<organism evidence="1 2">
    <name type="scientific">Crucibulum laeve</name>
    <dbReference type="NCBI Taxonomy" id="68775"/>
    <lineage>
        <taxon>Eukaryota</taxon>
        <taxon>Fungi</taxon>
        <taxon>Dikarya</taxon>
        <taxon>Basidiomycota</taxon>
        <taxon>Agaricomycotina</taxon>
        <taxon>Agaricomycetes</taxon>
        <taxon>Agaricomycetidae</taxon>
        <taxon>Agaricales</taxon>
        <taxon>Agaricineae</taxon>
        <taxon>Nidulariaceae</taxon>
        <taxon>Crucibulum</taxon>
    </lineage>
</organism>
<proteinExistence type="predicted"/>